<accession>A0A6P1TWQ3</accession>
<evidence type="ECO:0000313" key="8">
    <source>
        <dbReference type="EMBL" id="QHQ63845.1"/>
    </source>
</evidence>
<dbReference type="AlphaFoldDB" id="A0A6P1TWQ3"/>
<comment type="catalytic activity">
    <reaction evidence="7">
        <text>a 2'-deoxycytidine in DNA + S-adenosyl-L-methionine = a 5-methyl-2'-deoxycytidine in DNA + S-adenosyl-L-homocysteine + H(+)</text>
        <dbReference type="Rhea" id="RHEA:13681"/>
        <dbReference type="Rhea" id="RHEA-COMP:11369"/>
        <dbReference type="Rhea" id="RHEA-COMP:11370"/>
        <dbReference type="ChEBI" id="CHEBI:15378"/>
        <dbReference type="ChEBI" id="CHEBI:57856"/>
        <dbReference type="ChEBI" id="CHEBI:59789"/>
        <dbReference type="ChEBI" id="CHEBI:85452"/>
        <dbReference type="ChEBI" id="CHEBI:85454"/>
        <dbReference type="EC" id="2.1.1.37"/>
    </reaction>
</comment>
<dbReference type="PRINTS" id="PR00105">
    <property type="entry name" value="C5METTRFRASE"/>
</dbReference>
<gene>
    <name evidence="8" type="primary">dcm</name>
    <name evidence="8" type="ORF">Ana3638_20835</name>
</gene>
<dbReference type="REBASE" id="366214">
    <property type="entry name" value="M.Asp3638ORF20835P"/>
</dbReference>
<dbReference type="InterPro" id="IPR001525">
    <property type="entry name" value="C5_MeTfrase"/>
</dbReference>
<comment type="similarity">
    <text evidence="5 6">Belongs to the class I-like SAM-binding methyltransferase superfamily. C5-methyltransferase family.</text>
</comment>
<proteinExistence type="inferred from homology"/>
<dbReference type="Pfam" id="PF00145">
    <property type="entry name" value="DNA_methylase"/>
    <property type="match status" value="1"/>
</dbReference>
<dbReference type="Gene3D" id="3.90.120.10">
    <property type="entry name" value="DNA Methylase, subunit A, domain 2"/>
    <property type="match status" value="1"/>
</dbReference>
<evidence type="ECO:0000256" key="2">
    <source>
        <dbReference type="ARBA" id="ARBA00022679"/>
    </source>
</evidence>
<dbReference type="PANTHER" id="PTHR10629:SF52">
    <property type="entry name" value="DNA (CYTOSINE-5)-METHYLTRANSFERASE 1"/>
    <property type="match status" value="1"/>
</dbReference>
<evidence type="ECO:0000256" key="5">
    <source>
        <dbReference type="PROSITE-ProRule" id="PRU01016"/>
    </source>
</evidence>
<evidence type="ECO:0000256" key="6">
    <source>
        <dbReference type="RuleBase" id="RU000416"/>
    </source>
</evidence>
<name>A0A6P1TWQ3_9FIRM</name>
<keyword evidence="4" id="KW-0680">Restriction system</keyword>
<dbReference type="PROSITE" id="PS51679">
    <property type="entry name" value="SAM_MT_C5"/>
    <property type="match status" value="1"/>
</dbReference>
<dbReference type="NCBIfam" id="TIGR00675">
    <property type="entry name" value="dcm"/>
    <property type="match status" value="1"/>
</dbReference>
<organism evidence="8 9">
    <name type="scientific">Anaerocolumna sedimenticola</name>
    <dbReference type="NCBI Taxonomy" id="2696063"/>
    <lineage>
        <taxon>Bacteria</taxon>
        <taxon>Bacillati</taxon>
        <taxon>Bacillota</taxon>
        <taxon>Clostridia</taxon>
        <taxon>Lachnospirales</taxon>
        <taxon>Lachnospiraceae</taxon>
        <taxon>Anaerocolumna</taxon>
    </lineage>
</organism>
<evidence type="ECO:0000256" key="4">
    <source>
        <dbReference type="ARBA" id="ARBA00022747"/>
    </source>
</evidence>
<dbReference type="InterPro" id="IPR031303">
    <property type="entry name" value="C5_meth_CS"/>
</dbReference>
<feature type="active site" evidence="5">
    <location>
        <position position="90"/>
    </location>
</feature>
<evidence type="ECO:0000256" key="1">
    <source>
        <dbReference type="ARBA" id="ARBA00022603"/>
    </source>
</evidence>
<dbReference type="PANTHER" id="PTHR10629">
    <property type="entry name" value="CYTOSINE-SPECIFIC METHYLTRANSFERASE"/>
    <property type="match status" value="1"/>
</dbReference>
<keyword evidence="1 5" id="KW-0489">Methyltransferase</keyword>
<dbReference type="PROSITE" id="PS00095">
    <property type="entry name" value="C5_MTASE_2"/>
    <property type="match status" value="1"/>
</dbReference>
<dbReference type="KEGG" id="anr:Ana3638_20835"/>
<dbReference type="EMBL" id="CP048000">
    <property type="protein sequence ID" value="QHQ63845.1"/>
    <property type="molecule type" value="Genomic_DNA"/>
</dbReference>
<keyword evidence="2 5" id="KW-0808">Transferase</keyword>
<dbReference type="PROSITE" id="PS00094">
    <property type="entry name" value="C5_MTASE_1"/>
    <property type="match status" value="1"/>
</dbReference>
<dbReference type="GO" id="GO:0032259">
    <property type="term" value="P:methylation"/>
    <property type="evidence" value="ECO:0007669"/>
    <property type="project" value="UniProtKB-KW"/>
</dbReference>
<evidence type="ECO:0000313" key="9">
    <source>
        <dbReference type="Proteomes" id="UP000464314"/>
    </source>
</evidence>
<keyword evidence="9" id="KW-1185">Reference proteome</keyword>
<dbReference type="InterPro" id="IPR050390">
    <property type="entry name" value="C5-Methyltransferase"/>
</dbReference>
<reference evidence="8 9" key="1">
    <citation type="submission" date="2020-01" db="EMBL/GenBank/DDBJ databases">
        <title>Genome analysis of Anaerocolumna sp. CBA3638.</title>
        <authorList>
            <person name="Kim J."/>
            <person name="Roh S.W."/>
        </authorList>
    </citation>
    <scope>NUCLEOTIDE SEQUENCE [LARGE SCALE GENOMIC DNA]</scope>
    <source>
        <strain evidence="8 9">CBA3638</strain>
    </source>
</reference>
<dbReference type="EC" id="2.1.1.37" evidence="7"/>
<protein>
    <recommendedName>
        <fullName evidence="7">Cytosine-specific methyltransferase</fullName>
        <ecNumber evidence="7">2.1.1.37</ecNumber>
    </recommendedName>
</protein>
<evidence type="ECO:0000256" key="3">
    <source>
        <dbReference type="ARBA" id="ARBA00022691"/>
    </source>
</evidence>
<evidence type="ECO:0000256" key="7">
    <source>
        <dbReference type="RuleBase" id="RU000417"/>
    </source>
</evidence>
<keyword evidence="3 5" id="KW-0949">S-adenosyl-L-methionine</keyword>
<dbReference type="GO" id="GO:0003886">
    <property type="term" value="F:DNA (cytosine-5-)-methyltransferase activity"/>
    <property type="evidence" value="ECO:0007669"/>
    <property type="project" value="UniProtKB-EC"/>
</dbReference>
<dbReference type="SUPFAM" id="SSF53335">
    <property type="entry name" value="S-adenosyl-L-methionine-dependent methyltransferases"/>
    <property type="match status" value="1"/>
</dbReference>
<dbReference type="GO" id="GO:0009307">
    <property type="term" value="P:DNA restriction-modification system"/>
    <property type="evidence" value="ECO:0007669"/>
    <property type="project" value="UniProtKB-KW"/>
</dbReference>
<dbReference type="Gene3D" id="3.40.50.150">
    <property type="entry name" value="Vaccinia Virus protein VP39"/>
    <property type="match status" value="1"/>
</dbReference>
<dbReference type="InterPro" id="IPR018117">
    <property type="entry name" value="C5_DNA_meth_AS"/>
</dbReference>
<dbReference type="Proteomes" id="UP000464314">
    <property type="component" value="Chromosome"/>
</dbReference>
<sequence length="387" mass="44948">MDKDAINTLTTRTAYHYLKQCEKIDCYIQYLKKEISRNDLYSTLPLELMSTIFNETISYESLNRVCDIIDNNMSAMNCTEVDGLIGGPPCQTYSIISRSNGKYQNEKDQRNHLYKLYAEILAKYSPKFFVFENVPGIKTIKNGDLFRELLSLIESKGYTVFPLELNAMDFGVLQNRTRVIITGWKKEYNIKEMSYPISKNSQYIVNDALLDLYPLKPGEEINRYYSSPNNYLLNSGIRSNLEIPLTQHMCRYHNENDREIYKIAIDLWNTEKKRLVYSQLPSRLITRSNPDIFSDKYKVVAGDLPYSHTIIAHISKDGHYYIHPDIKQARSISVREAARIQSFPDDYFFEGTRQKVYTQIGNAVPPLMAKKIAQGIKEVLKNVQKRL</sequence>
<dbReference type="InterPro" id="IPR029063">
    <property type="entry name" value="SAM-dependent_MTases_sf"/>
</dbReference>